<keyword evidence="2" id="KW-1133">Transmembrane helix</keyword>
<accession>W1VE18</accession>
<reference evidence="3 4" key="1">
    <citation type="submission" date="2013-12" db="EMBL/GenBank/DDBJ databases">
        <title>A Varibaculum cambriense genome reconstructed from a premature infant gut community with otherwise low bacterial novelty that shifts toward anaerobic metabolism during the third week of life.</title>
        <authorList>
            <person name="Brown C.T."/>
            <person name="Sharon I."/>
            <person name="Thomas B.C."/>
            <person name="Castelle C.J."/>
            <person name="Morowitz M.J."/>
            <person name="Banfield J.F."/>
        </authorList>
    </citation>
    <scope>NUCLEOTIDE SEQUENCE [LARGE SCALE GENOMIC DNA]</scope>
    <source>
        <strain evidence="4">DORA_12</strain>
    </source>
</reference>
<dbReference type="EMBL" id="AZLV01000893">
    <property type="protein sequence ID" value="ETJ03075.1"/>
    <property type="molecule type" value="Genomic_DNA"/>
</dbReference>
<dbReference type="PATRIC" id="fig|1403939.3.peg.1360"/>
<evidence type="ECO:0000313" key="4">
    <source>
        <dbReference type="Proteomes" id="UP000018852"/>
    </source>
</evidence>
<gene>
    <name evidence="3" type="ORF">Q605_AUC00893G0003</name>
</gene>
<organism evidence="3 4">
    <name type="scientific">Actinomyces urogenitalis DORA_12</name>
    <dbReference type="NCBI Taxonomy" id="1403939"/>
    <lineage>
        <taxon>Bacteria</taxon>
        <taxon>Bacillati</taxon>
        <taxon>Actinomycetota</taxon>
        <taxon>Actinomycetes</taxon>
        <taxon>Actinomycetales</taxon>
        <taxon>Actinomycetaceae</taxon>
        <taxon>Actinomyces</taxon>
    </lineage>
</organism>
<keyword evidence="2" id="KW-0812">Transmembrane</keyword>
<evidence type="ECO:0000256" key="1">
    <source>
        <dbReference type="SAM" id="MobiDB-lite"/>
    </source>
</evidence>
<dbReference type="Proteomes" id="UP000018852">
    <property type="component" value="Unassembled WGS sequence"/>
</dbReference>
<feature type="transmembrane region" description="Helical" evidence="2">
    <location>
        <begin position="12"/>
        <end position="31"/>
    </location>
</feature>
<name>W1VE18_9ACTO</name>
<dbReference type="AlphaFoldDB" id="W1VE18"/>
<sequence length="125" mass="13915">MPPPIADALETLSSLGGLAGLAALISAMVTLRKRDSRDDGLARDVTAVRAQVEHNHGSSMKDQLTRIESTQAIILREQADHSQSMAALRRELADARHDHDQRLHDHEVQMREQDQRLHAVEAERA</sequence>
<evidence type="ECO:0000313" key="3">
    <source>
        <dbReference type="EMBL" id="ETJ03075.1"/>
    </source>
</evidence>
<proteinExistence type="predicted"/>
<evidence type="ECO:0000256" key="2">
    <source>
        <dbReference type="SAM" id="Phobius"/>
    </source>
</evidence>
<feature type="region of interest" description="Disordered" evidence="1">
    <location>
        <begin position="96"/>
        <end position="125"/>
    </location>
</feature>
<keyword evidence="2" id="KW-0472">Membrane</keyword>
<protein>
    <submittedName>
        <fullName evidence="3">Uncharacterized protein</fullName>
    </submittedName>
</protein>
<comment type="caution">
    <text evidence="3">The sequence shown here is derived from an EMBL/GenBank/DDBJ whole genome shotgun (WGS) entry which is preliminary data.</text>
</comment>